<organism evidence="2 3">
    <name type="scientific">Streptomyces cavernicola</name>
    <dbReference type="NCBI Taxonomy" id="3043613"/>
    <lineage>
        <taxon>Bacteria</taxon>
        <taxon>Bacillati</taxon>
        <taxon>Actinomycetota</taxon>
        <taxon>Actinomycetes</taxon>
        <taxon>Kitasatosporales</taxon>
        <taxon>Streptomycetaceae</taxon>
        <taxon>Streptomyces</taxon>
    </lineage>
</organism>
<evidence type="ECO:0008006" key="4">
    <source>
        <dbReference type="Google" id="ProtNLM"/>
    </source>
</evidence>
<sequence length="69" mass="7998">MGNQMDVVRAKLARIKAAKKYTDGVALHREEQKQEGRRESEEMRRAEAAAKAEKAARRTARHHEGDRRR</sequence>
<comment type="caution">
    <text evidence="2">The sequence shown here is derived from an EMBL/GenBank/DDBJ whole genome shotgun (WGS) entry which is preliminary data.</text>
</comment>
<evidence type="ECO:0000313" key="2">
    <source>
        <dbReference type="EMBL" id="MDI3406156.1"/>
    </source>
</evidence>
<protein>
    <recommendedName>
        <fullName evidence="4">CsbD family protein</fullName>
    </recommendedName>
</protein>
<evidence type="ECO:0000256" key="1">
    <source>
        <dbReference type="SAM" id="MobiDB-lite"/>
    </source>
</evidence>
<dbReference type="EMBL" id="JASCIQ010000021">
    <property type="protein sequence ID" value="MDI3406156.1"/>
    <property type="molecule type" value="Genomic_DNA"/>
</dbReference>
<evidence type="ECO:0000313" key="3">
    <source>
        <dbReference type="Proteomes" id="UP001223978"/>
    </source>
</evidence>
<dbReference type="RefSeq" id="WP_282544089.1">
    <property type="nucleotide sequence ID" value="NZ_JASCIQ010000021.1"/>
</dbReference>
<dbReference type="Proteomes" id="UP001223978">
    <property type="component" value="Unassembled WGS sequence"/>
</dbReference>
<gene>
    <name evidence="2" type="ORF">QIS96_20350</name>
</gene>
<keyword evidence="3" id="KW-1185">Reference proteome</keyword>
<name>A0ABT6SD84_9ACTN</name>
<feature type="region of interest" description="Disordered" evidence="1">
    <location>
        <begin position="25"/>
        <end position="69"/>
    </location>
</feature>
<accession>A0ABT6SD84</accession>
<proteinExistence type="predicted"/>
<reference evidence="2 3" key="1">
    <citation type="submission" date="2023-05" db="EMBL/GenBank/DDBJ databases">
        <title>Draft genome sequence of Streptomyces sp. B-S-A6 isolated from a cave soil in Thailand.</title>
        <authorList>
            <person name="Chamroensaksri N."/>
            <person name="Muangham S."/>
        </authorList>
    </citation>
    <scope>NUCLEOTIDE SEQUENCE [LARGE SCALE GENOMIC DNA]</scope>
    <source>
        <strain evidence="2 3">B-S-A6</strain>
    </source>
</reference>